<proteinExistence type="predicted"/>
<dbReference type="AlphaFoldDB" id="A0A1X9NFN5"/>
<dbReference type="GO" id="GO:0016787">
    <property type="term" value="F:hydrolase activity"/>
    <property type="evidence" value="ECO:0007669"/>
    <property type="project" value="InterPro"/>
</dbReference>
<evidence type="ECO:0000313" key="2">
    <source>
        <dbReference type="EMBL" id="ARN76326.1"/>
    </source>
</evidence>
<dbReference type="InterPro" id="IPR003140">
    <property type="entry name" value="PLipase/COase/thioEstase"/>
</dbReference>
<dbReference type="Proteomes" id="UP000193450">
    <property type="component" value="Chromosome"/>
</dbReference>
<evidence type="ECO:0000259" key="1">
    <source>
        <dbReference type="Pfam" id="PF02230"/>
    </source>
</evidence>
<protein>
    <recommendedName>
        <fullName evidence="1">Phospholipase/carboxylesterase/thioesterase domain-containing protein</fullName>
    </recommendedName>
</protein>
<dbReference type="InterPro" id="IPR029058">
    <property type="entry name" value="AB_hydrolase_fold"/>
</dbReference>
<name>A0A1X9NFN5_9GAMM</name>
<dbReference type="Pfam" id="PF02230">
    <property type="entry name" value="Abhydrolase_2"/>
    <property type="match status" value="1"/>
</dbReference>
<gene>
    <name evidence="2" type="ORF">BST96_06740</name>
</gene>
<evidence type="ECO:0000313" key="3">
    <source>
        <dbReference type="Proteomes" id="UP000193450"/>
    </source>
</evidence>
<dbReference type="SUPFAM" id="SSF53474">
    <property type="entry name" value="alpha/beta-Hydrolases"/>
    <property type="match status" value="1"/>
</dbReference>
<keyword evidence="3" id="KW-1185">Reference proteome</keyword>
<dbReference type="KEGG" id="osg:BST96_06740"/>
<feature type="domain" description="Phospholipase/carboxylesterase/thioesterase" evidence="1">
    <location>
        <begin position="91"/>
        <end position="149"/>
    </location>
</feature>
<accession>A0A1X9NFN5</accession>
<reference evidence="2 3" key="1">
    <citation type="submission" date="2016-11" db="EMBL/GenBank/DDBJ databases">
        <title>Trade-off between light-utilization and light-protection in marine flavobacteria.</title>
        <authorList>
            <person name="Kumagai Y."/>
        </authorList>
    </citation>
    <scope>NUCLEOTIDE SEQUENCE [LARGE SCALE GENOMIC DNA]</scope>
    <source>
        <strain evidence="2 3">NBRC 107125</strain>
    </source>
</reference>
<dbReference type="STRING" id="716816.BST96_06740"/>
<dbReference type="EMBL" id="CP019343">
    <property type="protein sequence ID" value="ARN76326.1"/>
    <property type="molecule type" value="Genomic_DNA"/>
</dbReference>
<sequence length="227" mass="25203">MVFKGVIQDRLLSFFLATIIGMLFFCQAALADSDMAKKHVFYLHGAIIEKGDPKPIHPQYGLYDYPAIVAALSRFGFTLISEQRAIDTDYLSYAQKLSEQITTLIANGTKAQDITVIGFSKGAMITVIASSLLKNNDVNFAIMATCGEWYETDEFLNGLRLHGHILSIYEESDLAGSCKKLAARSPAPSSFKEVSINTGKEHGAFYLPRSEWINPVVSWVKRETVNH</sequence>
<organism evidence="2 3">
    <name type="scientific">Oceanicoccus sagamiensis</name>
    <dbReference type="NCBI Taxonomy" id="716816"/>
    <lineage>
        <taxon>Bacteria</taxon>
        <taxon>Pseudomonadati</taxon>
        <taxon>Pseudomonadota</taxon>
        <taxon>Gammaproteobacteria</taxon>
        <taxon>Cellvibrionales</taxon>
        <taxon>Spongiibacteraceae</taxon>
        <taxon>Oceanicoccus</taxon>
    </lineage>
</organism>